<dbReference type="InterPro" id="IPR041698">
    <property type="entry name" value="Methyltransf_25"/>
</dbReference>
<proteinExistence type="predicted"/>
<dbReference type="Gene3D" id="3.40.50.150">
    <property type="entry name" value="Vaccinia Virus protein VP39"/>
    <property type="match status" value="1"/>
</dbReference>
<accession>A0A7C4EUS7</accession>
<sequence length="228" mass="26020">MNETMVSEDNAPFRKLIRPIVKALRTAYIQGTTVVKLMPSERAIQLYYKYRRKSYDLQWSMDPGYRKGLRKLIELTVEDGDSVLDVGCGTASATVLAAQKCRKVVGIDLSPDMIELGLEKINKKELKNCTLVATSVEDYRPEKPFDKVISSFMIPHIRPWLRPAIYSCMYNFLKPGGLVGLFGSRGEVCDVYETRQEIEENLSRAGFSDIKVYDVYDIYRIAIAKRPE</sequence>
<dbReference type="AlphaFoldDB" id="A0A7C4EUS7"/>
<dbReference type="PANTHER" id="PTHR43667:SF2">
    <property type="entry name" value="FATTY ACID C-METHYL TRANSFERASE"/>
    <property type="match status" value="1"/>
</dbReference>
<evidence type="ECO:0000259" key="1">
    <source>
        <dbReference type="Pfam" id="PF13649"/>
    </source>
</evidence>
<dbReference type="SUPFAM" id="SSF53335">
    <property type="entry name" value="S-adenosyl-L-methionine-dependent methyltransferases"/>
    <property type="match status" value="1"/>
</dbReference>
<reference evidence="2" key="1">
    <citation type="journal article" date="2020" name="mSystems">
        <title>Genome- and Community-Level Interaction Insights into Carbon Utilization and Element Cycling Functions of Hydrothermarchaeota in Hydrothermal Sediment.</title>
        <authorList>
            <person name="Zhou Z."/>
            <person name="Liu Y."/>
            <person name="Xu W."/>
            <person name="Pan J."/>
            <person name="Luo Z.H."/>
            <person name="Li M."/>
        </authorList>
    </citation>
    <scope>NUCLEOTIDE SEQUENCE [LARGE SCALE GENOMIC DNA]</scope>
    <source>
        <strain evidence="2">SpSt-769</strain>
    </source>
</reference>
<keyword evidence="2" id="KW-0489">Methyltransferase</keyword>
<dbReference type="Pfam" id="PF13649">
    <property type="entry name" value="Methyltransf_25"/>
    <property type="match status" value="1"/>
</dbReference>
<dbReference type="CDD" id="cd02440">
    <property type="entry name" value="AdoMet_MTases"/>
    <property type="match status" value="1"/>
</dbReference>
<comment type="caution">
    <text evidence="2">The sequence shown here is derived from an EMBL/GenBank/DDBJ whole genome shotgun (WGS) entry which is preliminary data.</text>
</comment>
<dbReference type="GO" id="GO:0032259">
    <property type="term" value="P:methylation"/>
    <property type="evidence" value="ECO:0007669"/>
    <property type="project" value="UniProtKB-KW"/>
</dbReference>
<keyword evidence="2" id="KW-0808">Transferase</keyword>
<dbReference type="PANTHER" id="PTHR43667">
    <property type="entry name" value="CYCLOPROPANE-FATTY-ACYL-PHOSPHOLIPID SYNTHASE"/>
    <property type="match status" value="1"/>
</dbReference>
<dbReference type="InterPro" id="IPR029063">
    <property type="entry name" value="SAM-dependent_MTases_sf"/>
</dbReference>
<gene>
    <name evidence="2" type="ORF">ENV54_10270</name>
</gene>
<evidence type="ECO:0000313" key="2">
    <source>
        <dbReference type="EMBL" id="HGH61670.1"/>
    </source>
</evidence>
<protein>
    <submittedName>
        <fullName evidence="2">Class I SAM-dependent methyltransferase</fullName>
    </submittedName>
</protein>
<organism evidence="2">
    <name type="scientific">Desulfomonile tiedjei</name>
    <dbReference type="NCBI Taxonomy" id="2358"/>
    <lineage>
        <taxon>Bacteria</taxon>
        <taxon>Pseudomonadati</taxon>
        <taxon>Thermodesulfobacteriota</taxon>
        <taxon>Desulfomonilia</taxon>
        <taxon>Desulfomonilales</taxon>
        <taxon>Desulfomonilaceae</taxon>
        <taxon>Desulfomonile</taxon>
    </lineage>
</organism>
<dbReference type="InterPro" id="IPR050723">
    <property type="entry name" value="CFA/CMAS"/>
</dbReference>
<name>A0A7C4EUS7_9BACT</name>
<dbReference type="GO" id="GO:0008168">
    <property type="term" value="F:methyltransferase activity"/>
    <property type="evidence" value="ECO:0007669"/>
    <property type="project" value="UniProtKB-KW"/>
</dbReference>
<dbReference type="EMBL" id="DTGT01000332">
    <property type="protein sequence ID" value="HGH61670.1"/>
    <property type="molecule type" value="Genomic_DNA"/>
</dbReference>
<feature type="domain" description="Methyltransferase" evidence="1">
    <location>
        <begin position="83"/>
        <end position="177"/>
    </location>
</feature>